<feature type="domain" description="Peptidase S26" evidence="3">
    <location>
        <begin position="55"/>
        <end position="197"/>
    </location>
</feature>
<evidence type="ECO:0000256" key="1">
    <source>
        <dbReference type="PIRSR" id="PIRSR600223-1"/>
    </source>
</evidence>
<keyword evidence="2" id="KW-0812">Transmembrane</keyword>
<dbReference type="InterPro" id="IPR036286">
    <property type="entry name" value="LexA/Signal_pep-like_sf"/>
</dbReference>
<keyword evidence="2" id="KW-1133">Transmembrane helix</keyword>
<keyword evidence="2" id="KW-0378">Hydrolase</keyword>
<keyword evidence="2" id="KW-0472">Membrane</keyword>
<dbReference type="AlphaFoldDB" id="A0A2G9Z052"/>
<feature type="active site" evidence="1">
    <location>
        <position position="64"/>
    </location>
</feature>
<organism evidence="4 5">
    <name type="scientific">Candidatus Nealsonbacteria bacterium CG23_combo_of_CG06-09_8_20_14_all_37_18</name>
    <dbReference type="NCBI Taxonomy" id="1974720"/>
    <lineage>
        <taxon>Bacteria</taxon>
        <taxon>Candidatus Nealsoniibacteriota</taxon>
    </lineage>
</organism>
<gene>
    <name evidence="4" type="primary">lepB</name>
    <name evidence="4" type="ORF">COX35_01250</name>
</gene>
<proteinExistence type="inferred from homology"/>
<dbReference type="GO" id="GO:0004252">
    <property type="term" value="F:serine-type endopeptidase activity"/>
    <property type="evidence" value="ECO:0007669"/>
    <property type="project" value="InterPro"/>
</dbReference>
<dbReference type="GO" id="GO:0016020">
    <property type="term" value="C:membrane"/>
    <property type="evidence" value="ECO:0007669"/>
    <property type="project" value="UniProtKB-SubCell"/>
</dbReference>
<dbReference type="SUPFAM" id="SSF51306">
    <property type="entry name" value="LexA/Signal peptidase"/>
    <property type="match status" value="1"/>
</dbReference>
<dbReference type="GO" id="GO:0009003">
    <property type="term" value="F:signal peptidase activity"/>
    <property type="evidence" value="ECO:0007669"/>
    <property type="project" value="UniProtKB-EC"/>
</dbReference>
<dbReference type="NCBIfam" id="TIGR02227">
    <property type="entry name" value="sigpep_I_bact"/>
    <property type="match status" value="1"/>
</dbReference>
<dbReference type="EMBL" id="PCRQ01000030">
    <property type="protein sequence ID" value="PIP24333.1"/>
    <property type="molecule type" value="Genomic_DNA"/>
</dbReference>
<comment type="similarity">
    <text evidence="2">Belongs to the peptidase S26 family.</text>
</comment>
<dbReference type="EC" id="3.4.21.89" evidence="2"/>
<evidence type="ECO:0000256" key="2">
    <source>
        <dbReference type="RuleBase" id="RU362042"/>
    </source>
</evidence>
<comment type="subcellular location">
    <subcellularLocation>
        <location evidence="2">Membrane</location>
        <topology evidence="2">Single-pass type II membrane protein</topology>
    </subcellularLocation>
</comment>
<evidence type="ECO:0000313" key="5">
    <source>
        <dbReference type="Proteomes" id="UP000229952"/>
    </source>
</evidence>
<protein>
    <recommendedName>
        <fullName evidence="2">Signal peptidase I</fullName>
        <ecNumber evidence="2">3.4.21.89</ecNumber>
    </recommendedName>
</protein>
<dbReference type="Proteomes" id="UP000229952">
    <property type="component" value="Unassembled WGS sequence"/>
</dbReference>
<dbReference type="Pfam" id="PF10502">
    <property type="entry name" value="Peptidase_S26"/>
    <property type="match status" value="1"/>
</dbReference>
<reference evidence="4 5" key="1">
    <citation type="submission" date="2017-09" db="EMBL/GenBank/DDBJ databases">
        <title>Depth-based differentiation of microbial function through sediment-hosted aquifers and enrichment of novel symbionts in the deep terrestrial subsurface.</title>
        <authorList>
            <person name="Probst A.J."/>
            <person name="Ladd B."/>
            <person name="Jarett J.K."/>
            <person name="Geller-Mcgrath D.E."/>
            <person name="Sieber C.M."/>
            <person name="Emerson J.B."/>
            <person name="Anantharaman K."/>
            <person name="Thomas B.C."/>
            <person name="Malmstrom R."/>
            <person name="Stieglmeier M."/>
            <person name="Klingl A."/>
            <person name="Woyke T."/>
            <person name="Ryan C.M."/>
            <person name="Banfield J.F."/>
        </authorList>
    </citation>
    <scope>NUCLEOTIDE SEQUENCE [LARGE SCALE GENOMIC DNA]</scope>
    <source>
        <strain evidence="4">CG23_combo_of_CG06-09_8_20_14_all_37_18</strain>
    </source>
</reference>
<dbReference type="InterPro" id="IPR019533">
    <property type="entry name" value="Peptidase_S26"/>
</dbReference>
<accession>A0A2G9Z052</accession>
<dbReference type="GO" id="GO:0006465">
    <property type="term" value="P:signal peptide processing"/>
    <property type="evidence" value="ECO:0007669"/>
    <property type="project" value="InterPro"/>
</dbReference>
<keyword evidence="2" id="KW-0645">Protease</keyword>
<comment type="caution">
    <text evidence="4">The sequence shown here is derived from an EMBL/GenBank/DDBJ whole genome shotgun (WGS) entry which is preliminary data.</text>
</comment>
<sequence length="198" mass="21886">MMDKRKFLRILLIILILIGGVWLGIILSGNEKAGEEKAAVFSQLADEPEECQVEVEERIVRGSSLDPLIKDGEIVKVLFGYYECNEIKREDIVLYSYAGDEAPLIKIVKGVPGDEFSLQQIDGGWHILINEEILKNSTGEPYLISGKRYEMLALYEKDYKGEIPAGAYLLLGNIPGGATDSTRFGLVSKGGIIGKAEY</sequence>
<evidence type="ECO:0000313" key="4">
    <source>
        <dbReference type="EMBL" id="PIP24333.1"/>
    </source>
</evidence>
<dbReference type="CDD" id="cd06462">
    <property type="entry name" value="Peptidase_S24_S26"/>
    <property type="match status" value="1"/>
</dbReference>
<feature type="active site" evidence="1">
    <location>
        <position position="106"/>
    </location>
</feature>
<name>A0A2G9Z052_9BACT</name>
<evidence type="ECO:0000259" key="3">
    <source>
        <dbReference type="Pfam" id="PF10502"/>
    </source>
</evidence>
<comment type="catalytic activity">
    <reaction evidence="2">
        <text>Cleavage of hydrophobic, N-terminal signal or leader sequences from secreted and periplasmic proteins.</text>
        <dbReference type="EC" id="3.4.21.89"/>
    </reaction>
</comment>
<dbReference type="Gene3D" id="2.10.109.10">
    <property type="entry name" value="Umud Fragment, subunit A"/>
    <property type="match status" value="1"/>
</dbReference>
<feature type="transmembrane region" description="Helical" evidence="2">
    <location>
        <begin position="7"/>
        <end position="27"/>
    </location>
</feature>
<dbReference type="InterPro" id="IPR000223">
    <property type="entry name" value="Pept_S26A_signal_pept_1"/>
</dbReference>